<keyword evidence="2" id="KW-0433">Leucine-rich repeat</keyword>
<accession>A0A9P6QJD2</accession>
<feature type="compositionally biased region" description="Acidic residues" evidence="4">
    <location>
        <begin position="212"/>
        <end position="228"/>
    </location>
</feature>
<dbReference type="InterPro" id="IPR001611">
    <property type="entry name" value="Leu-rich_rpt"/>
</dbReference>
<dbReference type="Proteomes" id="UP000807716">
    <property type="component" value="Unassembled WGS sequence"/>
</dbReference>
<keyword evidence="1" id="KW-0343">GTPase activation</keyword>
<dbReference type="PANTHER" id="PTHR24113">
    <property type="entry name" value="RAN GTPASE-ACTIVATING PROTEIN 1"/>
    <property type="match status" value="1"/>
</dbReference>
<evidence type="ECO:0000313" key="6">
    <source>
        <dbReference type="Proteomes" id="UP000807716"/>
    </source>
</evidence>
<dbReference type="InterPro" id="IPR027038">
    <property type="entry name" value="RanGap"/>
</dbReference>
<organism evidence="5 6">
    <name type="scientific">Actinomortierella ambigua</name>
    <dbReference type="NCBI Taxonomy" id="1343610"/>
    <lineage>
        <taxon>Eukaryota</taxon>
        <taxon>Fungi</taxon>
        <taxon>Fungi incertae sedis</taxon>
        <taxon>Mucoromycota</taxon>
        <taxon>Mortierellomycotina</taxon>
        <taxon>Mortierellomycetes</taxon>
        <taxon>Mortierellales</taxon>
        <taxon>Mortierellaceae</taxon>
        <taxon>Actinomortierella</taxon>
    </lineage>
</organism>
<evidence type="ECO:0000256" key="2">
    <source>
        <dbReference type="ARBA" id="ARBA00022614"/>
    </source>
</evidence>
<proteinExistence type="predicted"/>
<keyword evidence="6" id="KW-1185">Reference proteome</keyword>
<feature type="region of interest" description="Disordered" evidence="4">
    <location>
        <begin position="1"/>
        <end position="56"/>
    </location>
</feature>
<dbReference type="AlphaFoldDB" id="A0A9P6QJD2"/>
<dbReference type="OrthoDB" id="333024at2759"/>
<feature type="region of interest" description="Disordered" evidence="4">
    <location>
        <begin position="276"/>
        <end position="298"/>
    </location>
</feature>
<evidence type="ECO:0000256" key="4">
    <source>
        <dbReference type="SAM" id="MobiDB-lite"/>
    </source>
</evidence>
<evidence type="ECO:0000256" key="3">
    <source>
        <dbReference type="ARBA" id="ARBA00022737"/>
    </source>
</evidence>
<name>A0A9P6QJD2_9FUNG</name>
<dbReference type="EMBL" id="JAAAJB010000085">
    <property type="protein sequence ID" value="KAG0266894.1"/>
    <property type="molecule type" value="Genomic_DNA"/>
</dbReference>
<protein>
    <submittedName>
        <fullName evidence="5">NACHT, LRR and PYD domains-containing protein 14</fullName>
    </submittedName>
</protein>
<dbReference type="GO" id="GO:0005829">
    <property type="term" value="C:cytosol"/>
    <property type="evidence" value="ECO:0007669"/>
    <property type="project" value="TreeGrafter"/>
</dbReference>
<dbReference type="GO" id="GO:0005634">
    <property type="term" value="C:nucleus"/>
    <property type="evidence" value="ECO:0007669"/>
    <property type="project" value="TreeGrafter"/>
</dbReference>
<dbReference type="PANTHER" id="PTHR24113:SF12">
    <property type="entry name" value="RAN GTPASE-ACTIVATING PROTEIN 1"/>
    <property type="match status" value="1"/>
</dbReference>
<reference evidence="5" key="1">
    <citation type="journal article" date="2020" name="Fungal Divers.">
        <title>Resolving the Mortierellaceae phylogeny through synthesis of multi-gene phylogenetics and phylogenomics.</title>
        <authorList>
            <person name="Vandepol N."/>
            <person name="Liber J."/>
            <person name="Desiro A."/>
            <person name="Na H."/>
            <person name="Kennedy M."/>
            <person name="Barry K."/>
            <person name="Grigoriev I.V."/>
            <person name="Miller A.N."/>
            <person name="O'Donnell K."/>
            <person name="Stajich J.E."/>
            <person name="Bonito G."/>
        </authorList>
    </citation>
    <scope>NUCLEOTIDE SEQUENCE</scope>
    <source>
        <strain evidence="5">BC1065</strain>
    </source>
</reference>
<feature type="region of interest" description="Disordered" evidence="4">
    <location>
        <begin position="658"/>
        <end position="679"/>
    </location>
</feature>
<feature type="region of interest" description="Disordered" evidence="4">
    <location>
        <begin position="212"/>
        <end position="258"/>
    </location>
</feature>
<feature type="compositionally biased region" description="Polar residues" evidence="4">
    <location>
        <begin position="276"/>
        <end position="292"/>
    </location>
</feature>
<comment type="caution">
    <text evidence="5">The sequence shown here is derived from an EMBL/GenBank/DDBJ whole genome shotgun (WGS) entry which is preliminary data.</text>
</comment>
<dbReference type="PROSITE" id="PS51450">
    <property type="entry name" value="LRR"/>
    <property type="match status" value="1"/>
</dbReference>
<sequence length="970" mass="104459">MALDGASGIAPSLPGSGALSAISASSVSSTTPITTSEPVVSSYEATSTSATSDIPSTEEDALYTQFQLQLHLQEAQQEEERRLLDRCNITLSGAGTGTGSGSGGSGGGGGIARVLDTMTDCDEAEDEEYLPPSELKYIMYDDHVSPITIQEALVILNDHLHDLRMLDQSVDHDANNVGCEGGEGELWDPAAGCPEEENDMSYLDLLGLEQDEDEDEGDIEPADNEEDGPTTNLDPKSRLLSSPTTAEGGYPFPSMGADGQALSSELEAYMDASSTVGTLAGDPTSTPSQPQRSRTKKEPDILLNLAGQTLTPDHIHDLYFSRHYSRLVHLNLWDTSLGTWGAQAVGGLLSDRACQIQYLNLGRNRLGFEGIMQLSGMYKNHSLIEVDLSDNQLGPKAIHSLQQILVRLKKHKACNVRRLNLSNNDINDVGCISLAKILVGTTIQHLDLSFNQISDWGASTLLRAFTESRKGLTLEGLVLEANRLTFAGGVDMCKLLTLPQSFVRHLDLRGAKVTDVGVPYLVEALRSHRCVLQSLNLYDCQLTDTGIHRLGVTICGNNSLRVLGLGANAIGDQGIATLAQCLCVNNRLEELDISENEIPLSRLGVETLLATMRGNCTLLSLMIDSDPNSIHNHHHHPTSHGPAVNGGLFDVFLEEDLDDDSPHHAEEGGGTDAGSIGSIHSDNEFGAIAPITTLSSSTTASAALVAGGDGGILDDEPAATEQEVDEQAIAQERRRFEQAMTTLKSYVRLNHKRTMRLRHQCFETLVSARILTYGHDGDPDASALVQEHHPSSTSTTTTEEVVRVYHGSKNPHEGGRSKSLAFIPSNTGLPTPPLSNGAGSGPIKSTPSTSASASAQADLPVTPEEDYAAVPPTNTTATVAALVPSSTKPTPSSSIASVTARPSLVRLPWEIQETILFCLDEDRVLTRKQFHAILRHATERWDTVRQPWERWGDVRETILEQTGCYYYTSN</sequence>
<gene>
    <name evidence="5" type="primary">NLRP14</name>
    <name evidence="5" type="ORF">DFQ27_009361</name>
</gene>
<evidence type="ECO:0000256" key="1">
    <source>
        <dbReference type="ARBA" id="ARBA00022468"/>
    </source>
</evidence>
<dbReference type="GO" id="GO:0005096">
    <property type="term" value="F:GTPase activator activity"/>
    <property type="evidence" value="ECO:0007669"/>
    <property type="project" value="UniProtKB-KW"/>
</dbReference>
<dbReference type="Gene3D" id="3.80.10.10">
    <property type="entry name" value="Ribonuclease Inhibitor"/>
    <property type="match status" value="2"/>
</dbReference>
<dbReference type="SUPFAM" id="SSF52047">
    <property type="entry name" value="RNI-like"/>
    <property type="match status" value="1"/>
</dbReference>
<dbReference type="GO" id="GO:0031267">
    <property type="term" value="F:small GTPase binding"/>
    <property type="evidence" value="ECO:0007669"/>
    <property type="project" value="TreeGrafter"/>
</dbReference>
<dbReference type="InterPro" id="IPR032675">
    <property type="entry name" value="LRR_dom_sf"/>
</dbReference>
<feature type="region of interest" description="Disordered" evidence="4">
    <location>
        <begin position="781"/>
        <end position="858"/>
    </location>
</feature>
<feature type="compositionally biased region" description="Low complexity" evidence="4">
    <location>
        <begin position="12"/>
        <end position="52"/>
    </location>
</feature>
<dbReference type="SMART" id="SM00368">
    <property type="entry name" value="LRR_RI"/>
    <property type="match status" value="10"/>
</dbReference>
<dbReference type="Pfam" id="PF13516">
    <property type="entry name" value="LRR_6"/>
    <property type="match status" value="4"/>
</dbReference>
<feature type="compositionally biased region" description="Polar residues" evidence="4">
    <location>
        <begin position="229"/>
        <end position="245"/>
    </location>
</feature>
<keyword evidence="3" id="KW-0677">Repeat</keyword>
<evidence type="ECO:0000313" key="5">
    <source>
        <dbReference type="EMBL" id="KAG0266894.1"/>
    </source>
</evidence>
<feature type="compositionally biased region" description="Low complexity" evidence="4">
    <location>
        <begin position="845"/>
        <end position="857"/>
    </location>
</feature>
<dbReference type="GO" id="GO:0048471">
    <property type="term" value="C:perinuclear region of cytoplasm"/>
    <property type="evidence" value="ECO:0007669"/>
    <property type="project" value="TreeGrafter"/>
</dbReference>
<dbReference type="GO" id="GO:0006913">
    <property type="term" value="P:nucleocytoplasmic transport"/>
    <property type="evidence" value="ECO:0007669"/>
    <property type="project" value="TreeGrafter"/>
</dbReference>